<gene>
    <name evidence="2" type="ORF">IV494_05525</name>
</gene>
<name>A0ABS0FAC5_9FLAO</name>
<keyword evidence="3" id="KW-1185">Reference proteome</keyword>
<keyword evidence="1" id="KW-0812">Transmembrane</keyword>
<keyword evidence="1" id="KW-1133">Transmembrane helix</keyword>
<feature type="transmembrane region" description="Helical" evidence="1">
    <location>
        <begin position="47"/>
        <end position="67"/>
    </location>
</feature>
<evidence type="ECO:0000313" key="2">
    <source>
        <dbReference type="EMBL" id="MBF8456638.1"/>
    </source>
</evidence>
<feature type="transmembrane region" description="Helical" evidence="1">
    <location>
        <begin position="114"/>
        <end position="132"/>
    </location>
</feature>
<reference evidence="2 3" key="1">
    <citation type="submission" date="2020-11" db="EMBL/GenBank/DDBJ databases">
        <title>Kaistella gelatinilytica sp. nov., a flavobacterium isolated from Antarctic Soil.</title>
        <authorList>
            <person name="Li J."/>
        </authorList>
    </citation>
    <scope>NUCLEOTIDE SEQUENCE [LARGE SCALE GENOMIC DNA]</scope>
    <source>
        <strain evidence="2 3">G5-32</strain>
    </source>
</reference>
<dbReference type="PANTHER" id="PTHR33802">
    <property type="entry name" value="SI:CH211-161H7.5-RELATED"/>
    <property type="match status" value="1"/>
</dbReference>
<evidence type="ECO:0000256" key="1">
    <source>
        <dbReference type="SAM" id="Phobius"/>
    </source>
</evidence>
<keyword evidence="1" id="KW-0472">Membrane</keyword>
<feature type="transmembrane region" description="Helical" evidence="1">
    <location>
        <begin position="227"/>
        <end position="248"/>
    </location>
</feature>
<feature type="transmembrane region" description="Helical" evidence="1">
    <location>
        <begin position="7"/>
        <end position="27"/>
    </location>
</feature>
<feature type="transmembrane region" description="Helical" evidence="1">
    <location>
        <begin position="182"/>
        <end position="199"/>
    </location>
</feature>
<sequence>MLKKLQIANGFFLIFTIIFNYLSNTGIFNGKTIANVSDQYHNLFTPAGYAFSIWGVIYLLLIGFVYYTGRSLFNPSKNEADGFVKKIGWWFVVSCLANCAWILTWLYGYTGLSVIVLSIAFISLLIILMEALKYNSTIAQKWFINFPFQIYAGWVSVALIAAVAAWLTKIKWSAFEISEEKWTIVMIVIATIIHVVMIFKKNAPIFALVAVWALIAIAVANKEVSQYIYIAALIAAGFIFISSCLKIYQDRSAVKI</sequence>
<dbReference type="EMBL" id="JADPVI010000001">
    <property type="protein sequence ID" value="MBF8456638.1"/>
    <property type="molecule type" value="Genomic_DNA"/>
</dbReference>
<proteinExistence type="predicted"/>
<feature type="transmembrane region" description="Helical" evidence="1">
    <location>
        <begin position="144"/>
        <end position="167"/>
    </location>
</feature>
<protein>
    <submittedName>
        <fullName evidence="2">Tryptophan-rich sensory protein</fullName>
    </submittedName>
</protein>
<comment type="caution">
    <text evidence="2">The sequence shown here is derived from an EMBL/GenBank/DDBJ whole genome shotgun (WGS) entry which is preliminary data.</text>
</comment>
<dbReference type="Proteomes" id="UP000660070">
    <property type="component" value="Unassembled WGS sequence"/>
</dbReference>
<feature type="transmembrane region" description="Helical" evidence="1">
    <location>
        <begin position="87"/>
        <end position="108"/>
    </location>
</feature>
<accession>A0ABS0FAC5</accession>
<dbReference type="PANTHER" id="PTHR33802:SF1">
    <property type="entry name" value="XK-RELATED PROTEIN"/>
    <property type="match status" value="1"/>
</dbReference>
<evidence type="ECO:0000313" key="3">
    <source>
        <dbReference type="Proteomes" id="UP000660070"/>
    </source>
</evidence>
<feature type="transmembrane region" description="Helical" evidence="1">
    <location>
        <begin position="204"/>
        <end position="221"/>
    </location>
</feature>
<organism evidence="2 3">
    <name type="scientific">Kaistella gelatinilytica</name>
    <dbReference type="NCBI Taxonomy" id="2787636"/>
    <lineage>
        <taxon>Bacteria</taxon>
        <taxon>Pseudomonadati</taxon>
        <taxon>Bacteroidota</taxon>
        <taxon>Flavobacteriia</taxon>
        <taxon>Flavobacteriales</taxon>
        <taxon>Weeksellaceae</taxon>
        <taxon>Chryseobacterium group</taxon>
        <taxon>Kaistella</taxon>
    </lineage>
</organism>
<dbReference type="RefSeq" id="WP_196079142.1">
    <property type="nucleotide sequence ID" value="NZ_JADPVI010000001.1"/>
</dbReference>